<keyword evidence="3" id="KW-0963">Cytoplasm</keyword>
<keyword evidence="4" id="KW-0547">Nucleotide-binding</keyword>
<dbReference type="InterPro" id="IPR000795">
    <property type="entry name" value="T_Tr_GTP-bd_dom"/>
</dbReference>
<evidence type="ECO:0000256" key="8">
    <source>
        <dbReference type="ARBA" id="ARBA00023134"/>
    </source>
</evidence>
<organism evidence="11 12">
    <name type="scientific">Ascosphaera apis ARSEF 7405</name>
    <dbReference type="NCBI Taxonomy" id="392613"/>
    <lineage>
        <taxon>Eukaryota</taxon>
        <taxon>Fungi</taxon>
        <taxon>Dikarya</taxon>
        <taxon>Ascomycota</taxon>
        <taxon>Pezizomycotina</taxon>
        <taxon>Eurotiomycetes</taxon>
        <taxon>Eurotiomycetidae</taxon>
        <taxon>Onygenales</taxon>
        <taxon>Ascosphaeraceae</taxon>
        <taxon>Ascosphaera</taxon>
    </lineage>
</organism>
<dbReference type="GO" id="GO:0043022">
    <property type="term" value="F:ribosome binding"/>
    <property type="evidence" value="ECO:0007669"/>
    <property type="project" value="TreeGrafter"/>
</dbReference>
<dbReference type="InterPro" id="IPR014721">
    <property type="entry name" value="Ribsml_uS5_D2-typ_fold_subgr"/>
</dbReference>
<evidence type="ECO:0000313" key="12">
    <source>
        <dbReference type="Proteomes" id="UP000242877"/>
    </source>
</evidence>
<dbReference type="Pfam" id="PF14492">
    <property type="entry name" value="EFG_III"/>
    <property type="match status" value="1"/>
</dbReference>
<dbReference type="InterPro" id="IPR000640">
    <property type="entry name" value="EFG_V-like"/>
</dbReference>
<keyword evidence="8" id="KW-0342">GTP-binding</keyword>
<evidence type="ECO:0000256" key="1">
    <source>
        <dbReference type="ARBA" id="ARBA00004496"/>
    </source>
</evidence>
<dbReference type="CDD" id="cd04096">
    <property type="entry name" value="eEF2_snRNP_like_C"/>
    <property type="match status" value="1"/>
</dbReference>
<dbReference type="AlphaFoldDB" id="A0A168DHC5"/>
<dbReference type="InterPro" id="IPR005517">
    <property type="entry name" value="Transl_elong_EFG/EF2_IV"/>
</dbReference>
<dbReference type="Gene3D" id="2.40.30.10">
    <property type="entry name" value="Translation factors"/>
    <property type="match status" value="1"/>
</dbReference>
<dbReference type="FunFam" id="3.30.230.10:FF:000006">
    <property type="entry name" value="Translation elongation factor 2"/>
    <property type="match status" value="1"/>
</dbReference>
<dbReference type="CDD" id="cd16261">
    <property type="entry name" value="EF2_snRNP_III"/>
    <property type="match status" value="1"/>
</dbReference>
<dbReference type="PANTHER" id="PTHR42908">
    <property type="entry name" value="TRANSLATION ELONGATION FACTOR-RELATED"/>
    <property type="match status" value="1"/>
</dbReference>
<dbReference type="Pfam" id="PF00009">
    <property type="entry name" value="GTP_EFTU"/>
    <property type="match status" value="1"/>
</dbReference>
<evidence type="ECO:0000256" key="9">
    <source>
        <dbReference type="ARBA" id="ARBA00024731"/>
    </source>
</evidence>
<evidence type="ECO:0000256" key="4">
    <source>
        <dbReference type="ARBA" id="ARBA00022741"/>
    </source>
</evidence>
<dbReference type="SUPFAM" id="SSF54211">
    <property type="entry name" value="Ribosomal protein S5 domain 2-like"/>
    <property type="match status" value="1"/>
</dbReference>
<feature type="domain" description="Tr-type G" evidence="10">
    <location>
        <begin position="17"/>
        <end position="254"/>
    </location>
</feature>
<keyword evidence="12" id="KW-1185">Reference proteome</keyword>
<dbReference type="Pfam" id="PF00679">
    <property type="entry name" value="EFG_C"/>
    <property type="match status" value="1"/>
</dbReference>
<dbReference type="EMBL" id="AZGZ01000001">
    <property type="protein sequence ID" value="KZZ97747.1"/>
    <property type="molecule type" value="Genomic_DNA"/>
</dbReference>
<dbReference type="GO" id="GO:0005829">
    <property type="term" value="C:cytosol"/>
    <property type="evidence" value="ECO:0007669"/>
    <property type="project" value="TreeGrafter"/>
</dbReference>
<dbReference type="PANTHER" id="PTHR42908:SF10">
    <property type="entry name" value="EUKARYOTIC TRANSLATION ELONGATION FACTOR 2"/>
    <property type="match status" value="1"/>
</dbReference>
<dbReference type="InterPro" id="IPR004161">
    <property type="entry name" value="EFTu-like_2"/>
</dbReference>
<dbReference type="FunFam" id="3.40.50.300:FF:000058">
    <property type="entry name" value="Translation elongation factor 2"/>
    <property type="match status" value="1"/>
</dbReference>
<proteinExistence type="predicted"/>
<dbReference type="InterPro" id="IPR035647">
    <property type="entry name" value="EFG_III/V"/>
</dbReference>
<dbReference type="GO" id="GO:0003746">
    <property type="term" value="F:translation elongation factor activity"/>
    <property type="evidence" value="ECO:0007669"/>
    <property type="project" value="UniProtKB-KW"/>
</dbReference>
<dbReference type="InterPro" id="IPR009000">
    <property type="entry name" value="Transl_B-barrel_sf"/>
</dbReference>
<dbReference type="SUPFAM" id="SSF50447">
    <property type="entry name" value="Translation proteins"/>
    <property type="match status" value="1"/>
</dbReference>
<evidence type="ECO:0000259" key="10">
    <source>
        <dbReference type="PROSITE" id="PS51722"/>
    </source>
</evidence>
<dbReference type="SMART" id="SM00889">
    <property type="entry name" value="EFG_IV"/>
    <property type="match status" value="1"/>
</dbReference>
<dbReference type="Pfam" id="PF03764">
    <property type="entry name" value="EFG_IV"/>
    <property type="match status" value="1"/>
</dbReference>
<dbReference type="GO" id="GO:1990904">
    <property type="term" value="C:ribonucleoprotein complex"/>
    <property type="evidence" value="ECO:0007669"/>
    <property type="project" value="TreeGrafter"/>
</dbReference>
<keyword evidence="5 11" id="KW-0251">Elongation factor</keyword>
<dbReference type="SUPFAM" id="SSF54980">
    <property type="entry name" value="EF-G C-terminal domain-like"/>
    <property type="match status" value="2"/>
</dbReference>
<dbReference type="InterPro" id="IPR005225">
    <property type="entry name" value="Small_GTP-bd"/>
</dbReference>
<keyword evidence="6" id="KW-0648">Protein biosynthesis</keyword>
<protein>
    <recommendedName>
        <fullName evidence="2">Elongation factor 2</fullName>
    </recommendedName>
</protein>
<dbReference type="Proteomes" id="UP000242877">
    <property type="component" value="Unassembled WGS sequence"/>
</dbReference>
<dbReference type="Gene3D" id="3.40.50.300">
    <property type="entry name" value="P-loop containing nucleotide triphosphate hydrolases"/>
    <property type="match status" value="1"/>
</dbReference>
<dbReference type="Gene3D" id="3.30.70.870">
    <property type="entry name" value="Elongation Factor G (Translational Gtpase), domain 3"/>
    <property type="match status" value="1"/>
</dbReference>
<accession>A0A168DHC5</accession>
<evidence type="ECO:0000256" key="2">
    <source>
        <dbReference type="ARBA" id="ARBA00017891"/>
    </source>
</evidence>
<evidence type="ECO:0000256" key="6">
    <source>
        <dbReference type="ARBA" id="ARBA00022917"/>
    </source>
</evidence>
<dbReference type="InterPro" id="IPR027417">
    <property type="entry name" value="P-loop_NTPase"/>
</dbReference>
<dbReference type="NCBIfam" id="TIGR00231">
    <property type="entry name" value="small_GTP"/>
    <property type="match status" value="1"/>
</dbReference>
<comment type="caution">
    <text evidence="11">The sequence shown here is derived from an EMBL/GenBank/DDBJ whole genome shotgun (WGS) entry which is preliminary data.</text>
</comment>
<sequence length="843" mass="93858">MVNFTVEEIRSLMDRPANIRNMCVIAHVDHGKSTLTDSLVQRAGIISAAKAGEARFTDTRQDEQDRCITIKSTAISLYAHLADEEDLKDIPQHVQGNEFLINLIDSPGHVDFSSEVTAALRVTDGALVVVDCVSGVCVQTETVLRQALSERIKPVCIINKVDRALLELQVSKEDLYQSFSRTIESVNVIIATYFDPNLGDCQVYPEKGTVAFGSGLHGWAFTVRQFAVRYAKKFGVDRKKMMERLWGDNYFNPKTKKWTKNGEHEGKTLERAFNQFILDPIFKIFAAVTHSRHAEVLTVCDKLDIKLTNEEREYEGKPLLKTVMRKFLPAADALMEMMVLHLPSPLTAQKYRAETLYEGPKDDECCIGIRDCDPKAPLMLYVSKMIPTSDKGRFYAFGRVFSGTVKSGIKVRIQGPNYIPGKKDDLYVKAIQRTILMMGRFIEPIEDVPAGNILGLVGVDQFLLKSGTITTSETAHNMKVMKFSVSPVVRRSVEVKNANDLPKLVEGLKRLSKSDPCVLTYISESGEHVVAGAGELHLEICLKDLEEDHAGVPLRISDPVVSYRESVAGTSSMTALSKSPNKHNRLYVTAEPLSEEVSKDIEDGKITPRDDIKTRARYLADEHGWDVTDARKIWCFGPDTTGANVLVDQTKAVQYLNEIKDSVVSGFQWATREGPIAEEPMRAVRFNILDVTLHADAIHRGGGQIIPTARRVLYAATLLADPALLEPIFLVEIQVPEQAMGGIYGVLTRRRGHVFSEEQRPGTPLFTIKAYLPVNESFGFPADLRSATGGQAFPQSVFDHWNVLPGGSPLDPTAKPGQVVQEMRKRKGLKEVVPGYENYYDKL</sequence>
<dbReference type="CDD" id="cd01885">
    <property type="entry name" value="EF2"/>
    <property type="match status" value="1"/>
</dbReference>
<reference evidence="11 12" key="1">
    <citation type="journal article" date="2016" name="Genome Biol. Evol.">
        <title>Divergent and convergent evolution of fungal pathogenicity.</title>
        <authorList>
            <person name="Shang Y."/>
            <person name="Xiao G."/>
            <person name="Zheng P."/>
            <person name="Cen K."/>
            <person name="Zhan S."/>
            <person name="Wang C."/>
        </authorList>
    </citation>
    <scope>NUCLEOTIDE SEQUENCE [LARGE SCALE GENOMIC DNA]</scope>
    <source>
        <strain evidence="11 12">ARSEF 7405</strain>
    </source>
</reference>
<dbReference type="InterPro" id="IPR031157">
    <property type="entry name" value="G_TR_CS"/>
</dbReference>
<dbReference type="SUPFAM" id="SSF52540">
    <property type="entry name" value="P-loop containing nucleoside triphosphate hydrolases"/>
    <property type="match status" value="1"/>
</dbReference>
<dbReference type="GO" id="GO:0003924">
    <property type="term" value="F:GTPase activity"/>
    <property type="evidence" value="ECO:0007669"/>
    <property type="project" value="InterPro"/>
</dbReference>
<dbReference type="OrthoDB" id="364892at2759"/>
<dbReference type="InterPro" id="IPR041095">
    <property type="entry name" value="EFG_II"/>
</dbReference>
<gene>
    <name evidence="11" type="ORF">AAP_00008</name>
</gene>
<evidence type="ECO:0000313" key="11">
    <source>
        <dbReference type="EMBL" id="KZZ97747.1"/>
    </source>
</evidence>
<dbReference type="Gene3D" id="3.30.70.240">
    <property type="match status" value="1"/>
</dbReference>
<dbReference type="Pfam" id="PF03144">
    <property type="entry name" value="GTP_EFTU_D2"/>
    <property type="match status" value="1"/>
</dbReference>
<evidence type="ECO:0000256" key="5">
    <source>
        <dbReference type="ARBA" id="ARBA00022768"/>
    </source>
</evidence>
<comment type="function">
    <text evidence="9">Catalyzes the GTP-dependent ribosomal translocation step during translation elongation. During this step, the ribosome changes from the pre-translocational (PRE) to the post-translocational (POST) state as the newly formed A-site-bound peptidyl-tRNA and P-site-bound deacylated tRNA move to the P and E sites, respectively. Catalyzes the coordinated movement of the two tRNA molecules, the mRNA and conformational changes in the ribosome.</text>
</comment>
<dbReference type="PROSITE" id="PS00301">
    <property type="entry name" value="G_TR_1"/>
    <property type="match status" value="1"/>
</dbReference>
<dbReference type="FunFam" id="3.30.70.240:FF:000003">
    <property type="entry name" value="Translation elongation factor 2"/>
    <property type="match status" value="1"/>
</dbReference>
<keyword evidence="7" id="KW-0496">Mitochondrion</keyword>
<dbReference type="CDD" id="cd03700">
    <property type="entry name" value="EF2_snRNP_like_II"/>
    <property type="match status" value="1"/>
</dbReference>
<dbReference type="InterPro" id="IPR020568">
    <property type="entry name" value="Ribosomal_Su5_D2-typ_SF"/>
</dbReference>
<comment type="subcellular location">
    <subcellularLocation>
        <location evidence="1">Cytoplasm</location>
    </subcellularLocation>
</comment>
<evidence type="ECO:0000256" key="7">
    <source>
        <dbReference type="ARBA" id="ARBA00023128"/>
    </source>
</evidence>
<evidence type="ECO:0000256" key="3">
    <source>
        <dbReference type="ARBA" id="ARBA00022490"/>
    </source>
</evidence>
<dbReference type="PRINTS" id="PR00315">
    <property type="entry name" value="ELONGATNFCT"/>
</dbReference>
<dbReference type="VEuPathDB" id="FungiDB:AAP_00008"/>
<dbReference type="Gene3D" id="3.30.230.10">
    <property type="match status" value="1"/>
</dbReference>
<name>A0A168DHC5_9EURO</name>
<dbReference type="SMART" id="SM00838">
    <property type="entry name" value="EFG_C"/>
    <property type="match status" value="1"/>
</dbReference>
<dbReference type="FunFam" id="2.40.30.10:FF:000010">
    <property type="entry name" value="Translation elongation factor 2"/>
    <property type="match status" value="1"/>
</dbReference>
<dbReference type="PROSITE" id="PS51722">
    <property type="entry name" value="G_TR_2"/>
    <property type="match status" value="1"/>
</dbReference>
<dbReference type="FunFam" id="3.30.70.870:FF:000002">
    <property type="entry name" value="Translation elongation factor 2"/>
    <property type="match status" value="1"/>
</dbReference>
<dbReference type="CDD" id="cd01681">
    <property type="entry name" value="aeEF2_snRNP_like_IV"/>
    <property type="match status" value="1"/>
</dbReference>
<dbReference type="GO" id="GO:0005525">
    <property type="term" value="F:GTP binding"/>
    <property type="evidence" value="ECO:0007669"/>
    <property type="project" value="UniProtKB-KW"/>
</dbReference>